<organism evidence="5">
    <name type="scientific">uncultured Caudovirales phage</name>
    <dbReference type="NCBI Taxonomy" id="2100421"/>
    <lineage>
        <taxon>Viruses</taxon>
        <taxon>Duplodnaviria</taxon>
        <taxon>Heunggongvirae</taxon>
        <taxon>Uroviricota</taxon>
        <taxon>Caudoviricetes</taxon>
        <taxon>Peduoviridae</taxon>
        <taxon>Maltschvirus</taxon>
        <taxon>Maltschvirus maltsch</taxon>
    </lineage>
</organism>
<accession>A0A6J5SBT5</accession>
<dbReference type="EMBL" id="LR796942">
    <property type="protein sequence ID" value="CAB4176292.1"/>
    <property type="molecule type" value="Genomic_DNA"/>
</dbReference>
<dbReference type="EMBL" id="LR797259">
    <property type="protein sequence ID" value="CAB4197295.1"/>
    <property type="molecule type" value="Genomic_DNA"/>
</dbReference>
<dbReference type="EMBL" id="LR797361">
    <property type="protein sequence ID" value="CAB4210985.1"/>
    <property type="molecule type" value="Genomic_DNA"/>
</dbReference>
<evidence type="ECO:0000313" key="4">
    <source>
        <dbReference type="EMBL" id="CAB4197295.1"/>
    </source>
</evidence>
<dbReference type="EMBL" id="LR797009">
    <property type="protein sequence ID" value="CAB4181507.1"/>
    <property type="molecule type" value="Genomic_DNA"/>
</dbReference>
<evidence type="ECO:0000313" key="3">
    <source>
        <dbReference type="EMBL" id="CAB4181507.1"/>
    </source>
</evidence>
<proteinExistence type="predicted"/>
<name>A0A6J5SBT5_9CAUD</name>
<gene>
    <name evidence="3" type="ORF">UFOVP1073_39</name>
    <name evidence="4" type="ORF">UFOVP1308_4</name>
    <name evidence="5" type="ORF">UFOVP1423_65</name>
    <name evidence="6" type="ORF">UFOVP1520_36</name>
    <name evidence="1" type="ORF">UFOVP898_41</name>
    <name evidence="2" type="ORF">UFOVP985_18</name>
</gene>
<dbReference type="EMBL" id="LR798377">
    <property type="protein sequence ID" value="CAB5227259.1"/>
    <property type="molecule type" value="Genomic_DNA"/>
</dbReference>
<evidence type="ECO:0000313" key="2">
    <source>
        <dbReference type="EMBL" id="CAB4176292.1"/>
    </source>
</evidence>
<sequence length="162" mass="16755">MNFVEASKTFSQLDKTIATSATHAPVIDTIGFGHASIDVVFEKVAAAGTSAVVANVLKVQQGDGTTYTDITALVGGGTGGFTIPTPPNTTADNVIRFDIDLKGQRGRYLRVQATPQAANSVYTVARLSKGEAAPDTASAKGALRTVSTSLGVNVYSDVSYVN</sequence>
<evidence type="ECO:0000313" key="6">
    <source>
        <dbReference type="EMBL" id="CAB5227259.1"/>
    </source>
</evidence>
<protein>
    <submittedName>
        <fullName evidence="5">Uncharacterized protein</fullName>
    </submittedName>
</protein>
<reference evidence="5" key="1">
    <citation type="submission" date="2020-05" db="EMBL/GenBank/DDBJ databases">
        <authorList>
            <person name="Chiriac C."/>
            <person name="Salcher M."/>
            <person name="Ghai R."/>
            <person name="Kavagutti S V."/>
        </authorList>
    </citation>
    <scope>NUCLEOTIDE SEQUENCE</scope>
</reference>
<evidence type="ECO:0000313" key="5">
    <source>
        <dbReference type="EMBL" id="CAB4210985.1"/>
    </source>
</evidence>
<evidence type="ECO:0000313" key="1">
    <source>
        <dbReference type="EMBL" id="CAB4169232.1"/>
    </source>
</evidence>
<dbReference type="EMBL" id="LR796838">
    <property type="protein sequence ID" value="CAB4169232.1"/>
    <property type="molecule type" value="Genomic_DNA"/>
</dbReference>